<sequence>MKDLSILLLSLLLLTGSSEIVPGQESLPASQEELGPIPAEVVWDGKTYAVSDQQLPTREIGTHLGQASFIRGTRMVYEIKGSNSSDQLAIKQMGKYYLLATSRR</sequence>
<evidence type="ECO:0000313" key="2">
    <source>
        <dbReference type="Proteomes" id="UP000271031"/>
    </source>
</evidence>
<keyword evidence="2" id="KW-1185">Reference proteome</keyword>
<dbReference type="Proteomes" id="UP000271031">
    <property type="component" value="Unassembled WGS sequence"/>
</dbReference>
<organism evidence="1 2">
    <name type="scientific">Brevibacillus fluminis</name>
    <dbReference type="NCBI Taxonomy" id="511487"/>
    <lineage>
        <taxon>Bacteria</taxon>
        <taxon>Bacillati</taxon>
        <taxon>Bacillota</taxon>
        <taxon>Bacilli</taxon>
        <taxon>Bacillales</taxon>
        <taxon>Paenibacillaceae</taxon>
        <taxon>Brevibacillus</taxon>
    </lineage>
</organism>
<name>A0A3M8DT67_9BACL</name>
<protein>
    <submittedName>
        <fullName evidence="1">Uncharacterized protein</fullName>
    </submittedName>
</protein>
<accession>A0A3M8DT67</accession>
<reference evidence="1 2" key="1">
    <citation type="submission" date="2018-10" db="EMBL/GenBank/DDBJ databases">
        <title>Phylogenomics of Brevibacillus.</title>
        <authorList>
            <person name="Dunlap C."/>
        </authorList>
    </citation>
    <scope>NUCLEOTIDE SEQUENCE [LARGE SCALE GENOMIC DNA]</scope>
    <source>
        <strain evidence="1 2">JCM 15716</strain>
    </source>
</reference>
<evidence type="ECO:0000313" key="1">
    <source>
        <dbReference type="EMBL" id="RNB90689.1"/>
    </source>
</evidence>
<proteinExistence type="predicted"/>
<gene>
    <name evidence="1" type="ORF">EDM56_09375</name>
</gene>
<dbReference type="EMBL" id="RHHQ01000007">
    <property type="protein sequence ID" value="RNB90689.1"/>
    <property type="molecule type" value="Genomic_DNA"/>
</dbReference>
<dbReference type="AlphaFoldDB" id="A0A3M8DT67"/>
<comment type="caution">
    <text evidence="1">The sequence shown here is derived from an EMBL/GenBank/DDBJ whole genome shotgun (WGS) entry which is preliminary data.</text>
</comment>
<dbReference type="RefSeq" id="WP_122917616.1">
    <property type="nucleotide sequence ID" value="NZ_RHHQ01000007.1"/>
</dbReference>